<sequence>MTGGEAVAIYIDHGVPDEAQATLKDMKERMTKRRLLEDSHGATIAQSKIHRFPRGLRGIGGADERYIVPTVVAIGPYYHGELHLQDMEEAKLAAANHLFAGSVEHVYGKLLSSVGDARGCYDDDEKVRGISDADFAAMMLVDGCFLLHLSRPGSALSSDHSILKDVMLLENQIPWLVLDTLMEFLGVNVDVRSFVAGLGDKFFPKKKKDKGGWSRCIVNGVWIWVTSCQRGNLQELERGIVNGGRSYESYRPAHLLGLLRFSQIWQMPEEEINYVPGNTSLLSSSAVELAQIGVKLTASSANWFADMRLVREKRIFGEFLLSPVFLNDVTACWLVNMAALEAATGGGGASCNVDDYGPVVSSYLSALAMLMDREEDVHELRGHRVVLSTFSNTQTLDLFKRIGQHLSLGGRYFVVLEQIEAYRRNRPARTKVYKFLYKYRKEISIILSIVSAGRVKFWNEAK</sequence>
<accession>A0A0E0LQS1</accession>
<dbReference type="InterPro" id="IPR004158">
    <property type="entry name" value="DUF247_pln"/>
</dbReference>
<evidence type="ECO:0000313" key="2">
    <source>
        <dbReference type="Proteomes" id="UP000026962"/>
    </source>
</evidence>
<proteinExistence type="predicted"/>
<dbReference type="Gramene" id="OPUNC08G01410.1">
    <property type="protein sequence ID" value="OPUNC08G01410.1"/>
    <property type="gene ID" value="OPUNC08G01410"/>
</dbReference>
<dbReference type="STRING" id="4537.A0A0E0LQS1"/>
<dbReference type="PANTHER" id="PTHR31549:SF244">
    <property type="entry name" value="OS08G0121500 PROTEIN"/>
    <property type="match status" value="1"/>
</dbReference>
<organism evidence="1">
    <name type="scientific">Oryza punctata</name>
    <name type="common">Red rice</name>
    <dbReference type="NCBI Taxonomy" id="4537"/>
    <lineage>
        <taxon>Eukaryota</taxon>
        <taxon>Viridiplantae</taxon>
        <taxon>Streptophyta</taxon>
        <taxon>Embryophyta</taxon>
        <taxon>Tracheophyta</taxon>
        <taxon>Spermatophyta</taxon>
        <taxon>Magnoliopsida</taxon>
        <taxon>Liliopsida</taxon>
        <taxon>Poales</taxon>
        <taxon>Poaceae</taxon>
        <taxon>BOP clade</taxon>
        <taxon>Oryzoideae</taxon>
        <taxon>Oryzeae</taxon>
        <taxon>Oryzinae</taxon>
        <taxon>Oryza</taxon>
    </lineage>
</organism>
<dbReference type="OMA" id="KARDCYD"/>
<name>A0A0E0LQS1_ORYPU</name>
<dbReference type="eggNOG" id="ENOG502SRZG">
    <property type="taxonomic scope" value="Eukaryota"/>
</dbReference>
<keyword evidence="2" id="KW-1185">Reference proteome</keyword>
<reference evidence="1" key="1">
    <citation type="submission" date="2015-04" db="UniProtKB">
        <authorList>
            <consortium name="EnsemblPlants"/>
        </authorList>
    </citation>
    <scope>IDENTIFICATION</scope>
</reference>
<dbReference type="HOGENOM" id="CLU_020188_1_0_1"/>
<dbReference type="AlphaFoldDB" id="A0A0E0LQS1"/>
<dbReference type="Proteomes" id="UP000026962">
    <property type="component" value="Chromosome 8"/>
</dbReference>
<dbReference type="Pfam" id="PF03140">
    <property type="entry name" value="DUF247"/>
    <property type="match status" value="1"/>
</dbReference>
<protein>
    <submittedName>
        <fullName evidence="1">Uncharacterized protein</fullName>
    </submittedName>
</protein>
<reference evidence="1" key="2">
    <citation type="submission" date="2018-05" db="EMBL/GenBank/DDBJ databases">
        <title>OpunRS2 (Oryza punctata Reference Sequence Version 2).</title>
        <authorList>
            <person name="Zhang J."/>
            <person name="Kudrna D."/>
            <person name="Lee S."/>
            <person name="Talag J."/>
            <person name="Welchert J."/>
            <person name="Wing R.A."/>
        </authorList>
    </citation>
    <scope>NUCLEOTIDE SEQUENCE [LARGE SCALE GENOMIC DNA]</scope>
</reference>
<dbReference type="EnsemblPlants" id="OPUNC08G01410.1">
    <property type="protein sequence ID" value="OPUNC08G01410.1"/>
    <property type="gene ID" value="OPUNC08G01410"/>
</dbReference>
<dbReference type="PANTHER" id="PTHR31549">
    <property type="entry name" value="PROTEIN, PUTATIVE (DUF247)-RELATED-RELATED"/>
    <property type="match status" value="1"/>
</dbReference>
<evidence type="ECO:0000313" key="1">
    <source>
        <dbReference type="EnsemblPlants" id="OPUNC08G01410.1"/>
    </source>
</evidence>